<keyword evidence="3" id="KW-1185">Reference proteome</keyword>
<evidence type="ECO:0000256" key="1">
    <source>
        <dbReference type="SAM" id="SignalP"/>
    </source>
</evidence>
<feature type="signal peptide" evidence="1">
    <location>
        <begin position="1"/>
        <end position="26"/>
    </location>
</feature>
<accession>A0A938XZV4</accession>
<dbReference type="RefSeq" id="WP_204518546.1">
    <property type="nucleotide sequence ID" value="NZ_BAABIN010000016.1"/>
</dbReference>
<name>A0A938XZV4_9BACL</name>
<dbReference type="EMBL" id="JAFBEB010000007">
    <property type="protein sequence ID" value="MBM7590801.1"/>
    <property type="molecule type" value="Genomic_DNA"/>
</dbReference>
<organism evidence="2 3">
    <name type="scientific">Brevibacillus fulvus</name>
    <dbReference type="NCBI Taxonomy" id="1125967"/>
    <lineage>
        <taxon>Bacteria</taxon>
        <taxon>Bacillati</taxon>
        <taxon>Bacillota</taxon>
        <taxon>Bacilli</taxon>
        <taxon>Bacillales</taxon>
        <taxon>Paenibacillaceae</taxon>
        <taxon>Brevibacillus</taxon>
    </lineage>
</organism>
<dbReference type="PROSITE" id="PS51257">
    <property type="entry name" value="PROKAR_LIPOPROTEIN"/>
    <property type="match status" value="1"/>
</dbReference>
<sequence length="299" mass="34379">MKQIQRFRSIAWVVLLAMALAGCTREEPTQHAQNAYEQVRKNFSSQQAFAFYGRTKLVTGQTANGNVVNFSGQKQGDDIYLNVKLSAPERKRIETLSLLARREQLFAQDGNQGNWVPVNQQDVALQQEFNNWNPVFTFKQVDQMKKEIVPIEDRRPDDELEAVRVLLDSDKLKTWLAKQLKQQARSQALSTHALAAHTPRHKWALSLSDDDWKRFAQGARVQAAETNGDIDQLIDRMELEAECTIYYNRDTMLPSSTVMTIRSAYDLHNQRIQEHTQVETFLQNYGRYFQTSPANGATR</sequence>
<feature type="chain" id="PRO_5039292536" description="Lipoprotein" evidence="1">
    <location>
        <begin position="27"/>
        <end position="299"/>
    </location>
</feature>
<comment type="caution">
    <text evidence="2">The sequence shown here is derived from an EMBL/GenBank/DDBJ whole genome shotgun (WGS) entry which is preliminary data.</text>
</comment>
<reference evidence="2" key="1">
    <citation type="submission" date="2021-01" db="EMBL/GenBank/DDBJ databases">
        <title>Genomic Encyclopedia of Type Strains, Phase IV (KMG-IV): sequencing the most valuable type-strain genomes for metagenomic binning, comparative biology and taxonomic classification.</title>
        <authorList>
            <person name="Goeker M."/>
        </authorList>
    </citation>
    <scope>NUCLEOTIDE SEQUENCE</scope>
    <source>
        <strain evidence="2">DSM 25523</strain>
    </source>
</reference>
<evidence type="ECO:0000313" key="2">
    <source>
        <dbReference type="EMBL" id="MBM7590801.1"/>
    </source>
</evidence>
<proteinExistence type="predicted"/>
<gene>
    <name evidence="2" type="ORF">JOD01_002411</name>
</gene>
<evidence type="ECO:0000313" key="3">
    <source>
        <dbReference type="Proteomes" id="UP000717624"/>
    </source>
</evidence>
<dbReference type="AlphaFoldDB" id="A0A938XZV4"/>
<dbReference type="Proteomes" id="UP000717624">
    <property type="component" value="Unassembled WGS sequence"/>
</dbReference>
<protein>
    <recommendedName>
        <fullName evidence="4">Lipoprotein</fullName>
    </recommendedName>
</protein>
<keyword evidence="1" id="KW-0732">Signal</keyword>
<evidence type="ECO:0008006" key="4">
    <source>
        <dbReference type="Google" id="ProtNLM"/>
    </source>
</evidence>